<proteinExistence type="predicted"/>
<dbReference type="AlphaFoldDB" id="U1NH56"/>
<organism evidence="1 2">
    <name type="scientific">Haloquadratum walsbyi J07HQW2</name>
    <dbReference type="NCBI Taxonomy" id="1238425"/>
    <lineage>
        <taxon>Archaea</taxon>
        <taxon>Methanobacteriati</taxon>
        <taxon>Methanobacteriota</taxon>
        <taxon>Stenosarchaea group</taxon>
        <taxon>Halobacteria</taxon>
        <taxon>Halobacteriales</taxon>
        <taxon>Haloferacaceae</taxon>
        <taxon>Haloquadratum</taxon>
    </lineage>
</organism>
<dbReference type="EMBL" id="KE356561">
    <property type="protein sequence ID" value="ERG96208.1"/>
    <property type="molecule type" value="Genomic_DNA"/>
</dbReference>
<sequence>MPFITLNIILQQKSGTEYKLADFEVAGLNKYL</sequence>
<dbReference type="HOGENOM" id="CLU_3387459_0_0_2"/>
<dbReference type="STRING" id="1238425.J07HQW2_02683"/>
<evidence type="ECO:0000313" key="1">
    <source>
        <dbReference type="EMBL" id="ERG96208.1"/>
    </source>
</evidence>
<gene>
    <name evidence="1" type="ORF">J07HQW2_02683</name>
</gene>
<name>U1NH56_9EURY</name>
<protein>
    <submittedName>
        <fullName evidence="1">Uncharacterized protein</fullName>
    </submittedName>
</protein>
<evidence type="ECO:0000313" key="2">
    <source>
        <dbReference type="Proteomes" id="UP000030710"/>
    </source>
</evidence>
<reference evidence="1 2" key="1">
    <citation type="journal article" date="2013" name="PLoS ONE">
        <title>Assembly-driven community genomics of a hypersaline microbial ecosystem.</title>
        <authorList>
            <person name="Podell S."/>
            <person name="Ugalde J.A."/>
            <person name="Narasingarao P."/>
            <person name="Banfield J.F."/>
            <person name="Heidelberg K.B."/>
            <person name="Allen E.E."/>
        </authorList>
    </citation>
    <scope>NUCLEOTIDE SEQUENCE [LARGE SCALE GENOMIC DNA]</scope>
    <source>
        <strain evidence="2">J07HQW2</strain>
    </source>
</reference>
<accession>U1NH56</accession>
<dbReference type="Proteomes" id="UP000030710">
    <property type="component" value="Unassembled WGS sequence"/>
</dbReference>